<name>A0AA38HIM4_9CUCU</name>
<evidence type="ECO:0008006" key="4">
    <source>
        <dbReference type="Google" id="ProtNLM"/>
    </source>
</evidence>
<feature type="chain" id="PRO_5041428389" description="Lipoprotein" evidence="1">
    <location>
        <begin position="17"/>
        <end position="327"/>
    </location>
</feature>
<accession>A0AA38HIM4</accession>
<dbReference type="Proteomes" id="UP001168821">
    <property type="component" value="Unassembled WGS sequence"/>
</dbReference>
<feature type="signal peptide" evidence="1">
    <location>
        <begin position="1"/>
        <end position="16"/>
    </location>
</feature>
<comment type="caution">
    <text evidence="2">The sequence shown here is derived from an EMBL/GenBank/DDBJ whole genome shotgun (WGS) entry which is preliminary data.</text>
</comment>
<gene>
    <name evidence="2" type="ORF">Zmor_012146</name>
</gene>
<evidence type="ECO:0000313" key="2">
    <source>
        <dbReference type="EMBL" id="KAJ3615980.1"/>
    </source>
</evidence>
<proteinExistence type="predicted"/>
<evidence type="ECO:0000313" key="3">
    <source>
        <dbReference type="Proteomes" id="UP001168821"/>
    </source>
</evidence>
<protein>
    <recommendedName>
        <fullName evidence="4">Lipoprotein</fullName>
    </recommendedName>
</protein>
<sequence>MISILVSIATITGASANVVSCFGIGKFNPSDKEKLFDAMEAAANNRVSFSENEANFKVTDQEKRHEMQNIVNKVLDNKKVKSSDLVKQVRNAENDLSKGLRLDVVSTTGIGGMGEGKQTFGNIIYGDFDEDYLKNPTISDYFKSNVKSENESGIFDLNTIDGKRMEYVMNPEYDNSILMEMNNQLGVPYSTIGIEYDIHKNNGYVDVKAVEGSRRFKGSARITFAPDERTFINEVIYTNSPKLGNVEIVGSEITPQEVIDAFINKYPKMEKYRNAIRVSKNVTNQYGASIEAIEGNKEQLMGSVYVEYNAQIKLETIIPNLDLGDIS</sequence>
<organism evidence="2 3">
    <name type="scientific">Zophobas morio</name>
    <dbReference type="NCBI Taxonomy" id="2755281"/>
    <lineage>
        <taxon>Eukaryota</taxon>
        <taxon>Metazoa</taxon>
        <taxon>Ecdysozoa</taxon>
        <taxon>Arthropoda</taxon>
        <taxon>Hexapoda</taxon>
        <taxon>Insecta</taxon>
        <taxon>Pterygota</taxon>
        <taxon>Neoptera</taxon>
        <taxon>Endopterygota</taxon>
        <taxon>Coleoptera</taxon>
        <taxon>Polyphaga</taxon>
        <taxon>Cucujiformia</taxon>
        <taxon>Tenebrionidae</taxon>
        <taxon>Zophobas</taxon>
    </lineage>
</organism>
<reference evidence="2" key="1">
    <citation type="journal article" date="2023" name="G3 (Bethesda)">
        <title>Whole genome assemblies of Zophobas morio and Tenebrio molitor.</title>
        <authorList>
            <person name="Kaur S."/>
            <person name="Stinson S.A."/>
            <person name="diCenzo G.C."/>
        </authorList>
    </citation>
    <scope>NUCLEOTIDE SEQUENCE</scope>
    <source>
        <strain evidence="2">QUZm001</strain>
    </source>
</reference>
<dbReference type="EMBL" id="JALNTZ010003785">
    <property type="protein sequence ID" value="KAJ3615980.1"/>
    <property type="molecule type" value="Genomic_DNA"/>
</dbReference>
<dbReference type="AlphaFoldDB" id="A0AA38HIM4"/>
<evidence type="ECO:0000256" key="1">
    <source>
        <dbReference type="SAM" id="SignalP"/>
    </source>
</evidence>
<keyword evidence="3" id="KW-1185">Reference proteome</keyword>
<keyword evidence="1" id="KW-0732">Signal</keyword>